<protein>
    <recommendedName>
        <fullName evidence="11">mRNA cap guanine-N(7) methyltransferase 2</fullName>
        <ecNumber evidence="2">2.1.1.56</ecNumber>
    </recommendedName>
    <alternativeName>
        <fullName evidence="12">mRNA (guanine-N(7))-methyltransferase 2</fullName>
    </alternativeName>
    <alternativeName>
        <fullName evidence="13">mRNA cap methyltransferase 2</fullName>
    </alternativeName>
</protein>
<evidence type="ECO:0000256" key="9">
    <source>
        <dbReference type="ARBA" id="ARBA00023242"/>
    </source>
</evidence>
<accession>A0A8T0Q9P1</accession>
<evidence type="ECO:0000256" key="7">
    <source>
        <dbReference type="ARBA" id="ARBA00022884"/>
    </source>
</evidence>
<keyword evidence="9" id="KW-0539">Nucleus</keyword>
<feature type="domain" description="MRNA cap 0 methyltransferase" evidence="15">
    <location>
        <begin position="129"/>
        <end position="405"/>
    </location>
</feature>
<keyword evidence="3" id="KW-0489">Methyltransferase</keyword>
<dbReference type="PANTHER" id="PTHR12189">
    <property type="entry name" value="MRNA GUANINE-7- METHYLTRANSFERASE"/>
    <property type="match status" value="1"/>
</dbReference>
<evidence type="ECO:0000256" key="12">
    <source>
        <dbReference type="ARBA" id="ARBA00077172"/>
    </source>
</evidence>
<keyword evidence="17" id="KW-1185">Reference proteome</keyword>
<dbReference type="FunFam" id="3.40.50.150:FF:000191">
    <property type="entry name" value="mRNA cap guanine-N7 methyltransferase 2"/>
    <property type="match status" value="1"/>
</dbReference>
<dbReference type="EMBL" id="CM029050">
    <property type="protein sequence ID" value="KAG2567566.1"/>
    <property type="molecule type" value="Genomic_DNA"/>
</dbReference>
<comment type="catalytic activity">
    <reaction evidence="10">
        <text>a 5'-end (5'-triphosphoguanosine)-ribonucleoside in mRNA + S-adenosyl-L-methionine = a 5'-end (N(7)-methyl 5'-triphosphoguanosine)-ribonucleoside in mRNA + S-adenosyl-L-homocysteine</text>
        <dbReference type="Rhea" id="RHEA:67008"/>
        <dbReference type="Rhea" id="RHEA-COMP:17166"/>
        <dbReference type="Rhea" id="RHEA-COMP:17167"/>
        <dbReference type="ChEBI" id="CHEBI:57856"/>
        <dbReference type="ChEBI" id="CHEBI:59789"/>
        <dbReference type="ChEBI" id="CHEBI:156461"/>
        <dbReference type="ChEBI" id="CHEBI:167617"/>
        <dbReference type="EC" id="2.1.1.56"/>
    </reaction>
</comment>
<evidence type="ECO:0000259" key="15">
    <source>
        <dbReference type="PROSITE" id="PS51562"/>
    </source>
</evidence>
<sequence length="465" mass="51677">MICLTICDRMHRVPRPPLPDGRTAPLPPSARRPLPTLPYPAHPSRPPPCRPFAQRPYALRGRRLHPPPGAPRGCGLRLAGASVRWVQPAPCYGRPSTSAVVAHCSPLPVGTVIGCTCILGPPLITEMNVAAPPHLRLYEFAKTALIKIFAFPYATVCDLYCDGGVDTDKWCDAQVGHYIGIDASASGVSDARELWENKRKPFTAEFIELDPSDDDFEAQVQEKGIQADIVCCMQHLQLCFESEEQAKKLLNNVSSLLKPGGYFFGMTPDSSTIWTKYQKNVEASHNKGLKTVPNSIRSENYTITFEVEEEKFPFFGKKYQLKFASEAVSENHCLVHFPSLMRLAREAGLEYVEIQNLTEFYDDNRTQFAPMLGGYSASFLDARGKLVTRSYDILGLYSTFVFQKPDPDAIPPIATPDLHDTDNAQEEDWLRRQQPADDGRGPHADVLPLDHEKGILGPGPADMRL</sequence>
<dbReference type="Proteomes" id="UP000823388">
    <property type="component" value="Chromosome 7N"/>
</dbReference>
<comment type="subcellular location">
    <subcellularLocation>
        <location evidence="1">Nucleus</location>
    </subcellularLocation>
</comment>
<evidence type="ECO:0000256" key="5">
    <source>
        <dbReference type="ARBA" id="ARBA00022679"/>
    </source>
</evidence>
<evidence type="ECO:0000256" key="3">
    <source>
        <dbReference type="ARBA" id="ARBA00022603"/>
    </source>
</evidence>
<dbReference type="AlphaFoldDB" id="A0A8T0Q9P1"/>
<keyword evidence="8" id="KW-0506">mRNA capping</keyword>
<dbReference type="Pfam" id="PF03291">
    <property type="entry name" value="mRNA_G-N7_MeTrfase"/>
    <property type="match status" value="1"/>
</dbReference>
<evidence type="ECO:0000313" key="17">
    <source>
        <dbReference type="Proteomes" id="UP000823388"/>
    </source>
</evidence>
<evidence type="ECO:0000256" key="10">
    <source>
        <dbReference type="ARBA" id="ARBA00044712"/>
    </source>
</evidence>
<evidence type="ECO:0000256" key="1">
    <source>
        <dbReference type="ARBA" id="ARBA00004123"/>
    </source>
</evidence>
<keyword evidence="7" id="KW-0694">RNA-binding</keyword>
<dbReference type="EC" id="2.1.1.56" evidence="2"/>
<dbReference type="InterPro" id="IPR004971">
    <property type="entry name" value="mRNA_G-N7_MeTrfase_dom"/>
</dbReference>
<evidence type="ECO:0000256" key="6">
    <source>
        <dbReference type="ARBA" id="ARBA00022691"/>
    </source>
</evidence>
<dbReference type="GO" id="GO:0004482">
    <property type="term" value="F:mRNA 5'-cap (guanine-N7-)-methyltransferase activity"/>
    <property type="evidence" value="ECO:0007669"/>
    <property type="project" value="UniProtKB-EC"/>
</dbReference>
<name>A0A8T0Q9P1_PANVG</name>
<evidence type="ECO:0000256" key="14">
    <source>
        <dbReference type="SAM" id="MobiDB-lite"/>
    </source>
</evidence>
<evidence type="ECO:0000256" key="2">
    <source>
        <dbReference type="ARBA" id="ARBA00011926"/>
    </source>
</evidence>
<dbReference type="GO" id="GO:0005634">
    <property type="term" value="C:nucleus"/>
    <property type="evidence" value="ECO:0007669"/>
    <property type="project" value="UniProtKB-SubCell"/>
</dbReference>
<dbReference type="SUPFAM" id="SSF53335">
    <property type="entry name" value="S-adenosyl-L-methionine-dependent methyltransferases"/>
    <property type="match status" value="1"/>
</dbReference>
<dbReference type="Gene3D" id="3.40.50.150">
    <property type="entry name" value="Vaccinia Virus protein VP39"/>
    <property type="match status" value="1"/>
</dbReference>
<evidence type="ECO:0000256" key="4">
    <source>
        <dbReference type="ARBA" id="ARBA00022664"/>
    </source>
</evidence>
<evidence type="ECO:0000313" key="16">
    <source>
        <dbReference type="EMBL" id="KAG2567566.1"/>
    </source>
</evidence>
<dbReference type="InterPro" id="IPR029063">
    <property type="entry name" value="SAM-dependent_MTases_sf"/>
</dbReference>
<feature type="compositionally biased region" description="Pro residues" evidence="14">
    <location>
        <begin position="15"/>
        <end position="49"/>
    </location>
</feature>
<organism evidence="16 17">
    <name type="scientific">Panicum virgatum</name>
    <name type="common">Blackwell switchgrass</name>
    <dbReference type="NCBI Taxonomy" id="38727"/>
    <lineage>
        <taxon>Eukaryota</taxon>
        <taxon>Viridiplantae</taxon>
        <taxon>Streptophyta</taxon>
        <taxon>Embryophyta</taxon>
        <taxon>Tracheophyta</taxon>
        <taxon>Spermatophyta</taxon>
        <taxon>Magnoliopsida</taxon>
        <taxon>Liliopsida</taxon>
        <taxon>Poales</taxon>
        <taxon>Poaceae</taxon>
        <taxon>PACMAD clade</taxon>
        <taxon>Panicoideae</taxon>
        <taxon>Panicodae</taxon>
        <taxon>Paniceae</taxon>
        <taxon>Panicinae</taxon>
        <taxon>Panicum</taxon>
        <taxon>Panicum sect. Hiantes</taxon>
    </lineage>
</organism>
<feature type="region of interest" description="Disordered" evidence="14">
    <location>
        <begin position="14"/>
        <end position="49"/>
    </location>
</feature>
<comment type="caution">
    <text evidence="16">The sequence shown here is derived from an EMBL/GenBank/DDBJ whole genome shotgun (WGS) entry which is preliminary data.</text>
</comment>
<proteinExistence type="predicted"/>
<keyword evidence="5" id="KW-0808">Transferase</keyword>
<dbReference type="InterPro" id="IPR039753">
    <property type="entry name" value="RG7MT1"/>
</dbReference>
<dbReference type="CDD" id="cd02440">
    <property type="entry name" value="AdoMet_MTases"/>
    <property type="match status" value="1"/>
</dbReference>
<keyword evidence="4" id="KW-0507">mRNA processing</keyword>
<keyword evidence="6" id="KW-0949">S-adenosyl-L-methionine</keyword>
<feature type="region of interest" description="Disordered" evidence="14">
    <location>
        <begin position="431"/>
        <end position="465"/>
    </location>
</feature>
<dbReference type="GO" id="GO:0003723">
    <property type="term" value="F:RNA binding"/>
    <property type="evidence" value="ECO:0007669"/>
    <property type="project" value="UniProtKB-KW"/>
</dbReference>
<gene>
    <name evidence="16" type="ORF">PVAP13_7NG333400</name>
</gene>
<feature type="compositionally biased region" description="Basic and acidic residues" evidence="14">
    <location>
        <begin position="431"/>
        <end position="454"/>
    </location>
</feature>
<reference evidence="16" key="1">
    <citation type="submission" date="2020-05" db="EMBL/GenBank/DDBJ databases">
        <title>WGS assembly of Panicum virgatum.</title>
        <authorList>
            <person name="Lovell J.T."/>
            <person name="Jenkins J."/>
            <person name="Shu S."/>
            <person name="Juenger T.E."/>
            <person name="Schmutz J."/>
        </authorList>
    </citation>
    <scope>NUCLEOTIDE SEQUENCE</scope>
    <source>
        <strain evidence="16">AP13</strain>
    </source>
</reference>
<evidence type="ECO:0000256" key="11">
    <source>
        <dbReference type="ARBA" id="ARBA00068307"/>
    </source>
</evidence>
<evidence type="ECO:0000256" key="13">
    <source>
        <dbReference type="ARBA" id="ARBA00082530"/>
    </source>
</evidence>
<dbReference type="PROSITE" id="PS51562">
    <property type="entry name" value="RNA_CAP0_MT"/>
    <property type="match status" value="1"/>
</dbReference>
<evidence type="ECO:0000256" key="8">
    <source>
        <dbReference type="ARBA" id="ARBA00023042"/>
    </source>
</evidence>
<dbReference type="PANTHER" id="PTHR12189:SF3">
    <property type="entry name" value="MRNA (GUANINE-N(7))-METHYLTRANSFERASE"/>
    <property type="match status" value="1"/>
</dbReference>